<dbReference type="PANTHER" id="PTHR12558:SF13">
    <property type="entry name" value="CELL DIVISION CYCLE PROTEIN 27 HOMOLOG"/>
    <property type="match status" value="1"/>
</dbReference>
<dbReference type="PROSITE" id="PS50005">
    <property type="entry name" value="TPR"/>
    <property type="match status" value="3"/>
</dbReference>
<dbReference type="AlphaFoldDB" id="A0A3A8B934"/>
<reference evidence="5 6" key="1">
    <citation type="submission" date="2018-09" db="EMBL/GenBank/DDBJ databases">
        <title>Roseovarius spongiae sp. nov., isolated from a marine sponge.</title>
        <authorList>
            <person name="Zhuang L."/>
            <person name="Luo L."/>
        </authorList>
    </citation>
    <scope>NUCLEOTIDE SEQUENCE [LARGE SCALE GENOMIC DNA]</scope>
    <source>
        <strain evidence="5 6">HN-E21</strain>
    </source>
</reference>
<feature type="repeat" description="TPR" evidence="3">
    <location>
        <begin position="361"/>
        <end position="394"/>
    </location>
</feature>
<organism evidence="5 6">
    <name type="scientific">Roseovarius spongiae</name>
    <dbReference type="NCBI Taxonomy" id="2320272"/>
    <lineage>
        <taxon>Bacteria</taxon>
        <taxon>Pseudomonadati</taxon>
        <taxon>Pseudomonadota</taxon>
        <taxon>Alphaproteobacteria</taxon>
        <taxon>Rhodobacterales</taxon>
        <taxon>Roseobacteraceae</taxon>
        <taxon>Roseovarius</taxon>
    </lineage>
</organism>
<keyword evidence="6" id="KW-1185">Reference proteome</keyword>
<feature type="repeat" description="TPR" evidence="3">
    <location>
        <begin position="399"/>
        <end position="432"/>
    </location>
</feature>
<evidence type="ECO:0000256" key="4">
    <source>
        <dbReference type="SAM" id="SignalP"/>
    </source>
</evidence>
<gene>
    <name evidence="5" type="ORF">D6850_07000</name>
</gene>
<dbReference type="SMART" id="SM00028">
    <property type="entry name" value="TPR"/>
    <property type="match status" value="6"/>
</dbReference>
<keyword evidence="4" id="KW-0732">Signal</keyword>
<dbReference type="Pfam" id="PF13432">
    <property type="entry name" value="TPR_16"/>
    <property type="match status" value="2"/>
</dbReference>
<comment type="caution">
    <text evidence="5">The sequence shown here is derived from an EMBL/GenBank/DDBJ whole genome shotgun (WGS) entry which is preliminary data.</text>
</comment>
<protein>
    <submittedName>
        <fullName evidence="5">Tetratricopeptide repeat protein</fullName>
    </submittedName>
</protein>
<proteinExistence type="predicted"/>
<evidence type="ECO:0000256" key="3">
    <source>
        <dbReference type="PROSITE-ProRule" id="PRU00339"/>
    </source>
</evidence>
<accession>A0A3A8B934</accession>
<evidence type="ECO:0000256" key="2">
    <source>
        <dbReference type="ARBA" id="ARBA00022803"/>
    </source>
</evidence>
<name>A0A3A8B934_9RHOB</name>
<evidence type="ECO:0000313" key="6">
    <source>
        <dbReference type="Proteomes" id="UP000281128"/>
    </source>
</evidence>
<evidence type="ECO:0000256" key="1">
    <source>
        <dbReference type="ARBA" id="ARBA00022737"/>
    </source>
</evidence>
<feature type="signal peptide" evidence="4">
    <location>
        <begin position="1"/>
        <end position="26"/>
    </location>
</feature>
<dbReference type="Gene3D" id="1.25.40.10">
    <property type="entry name" value="Tetratricopeptide repeat domain"/>
    <property type="match status" value="3"/>
</dbReference>
<keyword evidence="2 3" id="KW-0802">TPR repeat</keyword>
<dbReference type="InterPro" id="IPR019734">
    <property type="entry name" value="TPR_rpt"/>
</dbReference>
<feature type="repeat" description="TPR" evidence="3">
    <location>
        <begin position="468"/>
        <end position="501"/>
    </location>
</feature>
<dbReference type="PANTHER" id="PTHR12558">
    <property type="entry name" value="CELL DIVISION CYCLE 16,23,27"/>
    <property type="match status" value="1"/>
</dbReference>
<sequence length="573" mass="63592">MRVILRPLTALALGAALLLPPATTQADESVGAYLAARQARFNSDYEAAALYLTRAMAEDPANPEIMEYAIAAQVSLGKIDRALPIARQMEEQGFGSQIARMVLLADEVKREEYGAVLARIEAENGVGPLADGLIAAWATLGEGDMATALTLFDKIAEEAGLRSFAIYHKALALASVGDYESADAIYAGKSDGPMQTTRRGTIAWAEVLSQLERNEDAIKVIDEAFGSDLDPQIADLRARLESGERISFGRVGTPREGIAEVFYSLGRALLADTGEDYVLLYSRIAEYLDENHIDARIMTAELLENIGQYDLATEAYKRVPPDNPAFHVAELGRAETLRRAGRLDAAAEVLEQLRRSHPDLAIAHASAGDLYRQREQFDKAIAAYDQAVDLYKARDNEQWFVYYARAISHERRDHWNKAEADFRQALELNPDQPQVLNYLGYSLVEQHAKLDEALEMIERAVELNPGSGYIVDSLGWALYRLGRYEEAIGHMERAAELMPVDPVVNDHLGDVLWAVGRQTEARFQWKRALSFVDKENPSPDVKPERIRRKLEVGLDQVLREEGAPPLELANDKG</sequence>
<feature type="chain" id="PRO_5017351079" evidence="4">
    <location>
        <begin position="27"/>
        <end position="573"/>
    </location>
</feature>
<dbReference type="InterPro" id="IPR011990">
    <property type="entry name" value="TPR-like_helical_dom_sf"/>
</dbReference>
<dbReference type="InterPro" id="IPR013105">
    <property type="entry name" value="TPR_2"/>
</dbReference>
<dbReference type="SUPFAM" id="SSF48452">
    <property type="entry name" value="TPR-like"/>
    <property type="match status" value="3"/>
</dbReference>
<dbReference type="Proteomes" id="UP000281128">
    <property type="component" value="Unassembled WGS sequence"/>
</dbReference>
<dbReference type="RefSeq" id="WP_121165280.1">
    <property type="nucleotide sequence ID" value="NZ_RAPE01000002.1"/>
</dbReference>
<dbReference type="Pfam" id="PF07719">
    <property type="entry name" value="TPR_2"/>
    <property type="match status" value="1"/>
</dbReference>
<evidence type="ECO:0000313" key="5">
    <source>
        <dbReference type="EMBL" id="RKF14625.1"/>
    </source>
</evidence>
<dbReference type="EMBL" id="RAPE01000002">
    <property type="protein sequence ID" value="RKF14625.1"/>
    <property type="molecule type" value="Genomic_DNA"/>
</dbReference>
<keyword evidence="1" id="KW-0677">Repeat</keyword>
<dbReference type="OrthoDB" id="9766710at2"/>